<accession>A0A1H3WYK1</accession>
<proteinExistence type="predicted"/>
<evidence type="ECO:0000313" key="2">
    <source>
        <dbReference type="Proteomes" id="UP000198820"/>
    </source>
</evidence>
<sequence length="104" mass="11552">MKTPDTLSQRMNELKSEGYTMDFKLTETHLQTTDDKNSFGGDDFIVDKVYRFEGMSNPSDNSILYAITTTDGVKGTLVDGYGISGGQVSKKIREKLNLSSNRNS</sequence>
<reference evidence="1 2" key="1">
    <citation type="submission" date="2016-10" db="EMBL/GenBank/DDBJ databases">
        <authorList>
            <person name="de Groot N.N."/>
        </authorList>
    </citation>
    <scope>NUCLEOTIDE SEQUENCE [LARGE SCALE GENOMIC DNA]</scope>
    <source>
        <strain evidence="1 2">DSM 23581</strain>
    </source>
</reference>
<dbReference type="AlphaFoldDB" id="A0A1H3WYK1"/>
<name>A0A1H3WYK1_9FLAO</name>
<dbReference type="RefSeq" id="WP_093239302.1">
    <property type="nucleotide sequence ID" value="NZ_FNQF01000002.1"/>
</dbReference>
<evidence type="ECO:0008006" key="3">
    <source>
        <dbReference type="Google" id="ProtNLM"/>
    </source>
</evidence>
<organism evidence="1 2">
    <name type="scientific">Psychroflexus halocasei</name>
    <dbReference type="NCBI Taxonomy" id="908615"/>
    <lineage>
        <taxon>Bacteria</taxon>
        <taxon>Pseudomonadati</taxon>
        <taxon>Bacteroidota</taxon>
        <taxon>Flavobacteriia</taxon>
        <taxon>Flavobacteriales</taxon>
        <taxon>Flavobacteriaceae</taxon>
        <taxon>Psychroflexus</taxon>
    </lineage>
</organism>
<dbReference type="Proteomes" id="UP000198820">
    <property type="component" value="Unassembled WGS sequence"/>
</dbReference>
<evidence type="ECO:0000313" key="1">
    <source>
        <dbReference type="EMBL" id="SDZ92030.1"/>
    </source>
</evidence>
<dbReference type="EMBL" id="FNQF01000002">
    <property type="protein sequence ID" value="SDZ92030.1"/>
    <property type="molecule type" value="Genomic_DNA"/>
</dbReference>
<dbReference type="STRING" id="908615.SAMN05421540_102182"/>
<keyword evidence="2" id="KW-1185">Reference proteome</keyword>
<gene>
    <name evidence="1" type="ORF">SAMN05421540_102182</name>
</gene>
<protein>
    <recommendedName>
        <fullName evidence="3">Phosphoribosylpyrophosphate synthetase</fullName>
    </recommendedName>
</protein>